<feature type="region of interest" description="Disordered" evidence="2">
    <location>
        <begin position="183"/>
        <end position="257"/>
    </location>
</feature>
<sequence length="650" mass="66141">MNTSRPSSRNQQYSSTSHLNGSSHQAHPPPVRRAKVASAAQMDIGHMTTGHFSAIKANKSPGSSVSASGGPRPIIVSTSHSGFSSSGKGPSSTLSSSVSSGGPYTHHHSNSGSSSAVNGGSSVVVNGAPTPPRAVRLRSTNSVVSNASFSSRAGTGVSETRDSGGSGVGHAVVVGAGATVFGGNRSTGSVTSDEGAVSEDSDLVRGGDVSSSPPQHHNHNPRSLYAVNGRQTSYSSSTSPAGAGPPKITTTARSRTLTASNIKPMRMAAGAAIKADGAPLQSSPSLVSSHQAAAVGSLSPPSIVGDSSGGGSIGSVPGHSTIWSTGSAVGVGGRNHSNPGYLTVSRSVVNGAAGADDTGSVVSMMSSVSTAAHSQLQPPHTGATHASSNSNPIRVSKSASSTIPASSKAAEDSRMAEAARTRRKIADLQISNDSLLQLNASLEATLRKQTSELTELKIRVAQIGGGSYSPADLALMRSVDAIELTEEERQGDVIFKRLCFTIDGMMNEAKQALDSTKPAGVKVLSSYDMYVKGMENENSSDEDDDDDDARTSHSNSDCDSDGEGGKRGLSELSGSSSTRLDSSYSSSSSKRNSSSSLSNTSSLGKAHFKDDHDHDVRSSSEAVRAPAALSPSNATLPGHRSNFVEEAIAA</sequence>
<gene>
    <name evidence="3" type="ORF">DFQ27_004299</name>
</gene>
<feature type="compositionally biased region" description="Low complexity" evidence="2">
    <location>
        <begin position="232"/>
        <end position="257"/>
    </location>
</feature>
<feature type="compositionally biased region" description="Basic and acidic residues" evidence="2">
    <location>
        <begin position="607"/>
        <end position="618"/>
    </location>
</feature>
<feature type="compositionally biased region" description="Acidic residues" evidence="2">
    <location>
        <begin position="538"/>
        <end position="548"/>
    </location>
</feature>
<feature type="coiled-coil region" evidence="1">
    <location>
        <begin position="432"/>
        <end position="459"/>
    </location>
</feature>
<evidence type="ECO:0000256" key="1">
    <source>
        <dbReference type="SAM" id="Coils"/>
    </source>
</evidence>
<dbReference type="Proteomes" id="UP000807716">
    <property type="component" value="Unassembled WGS sequence"/>
</dbReference>
<feature type="compositionally biased region" description="Low complexity" evidence="2">
    <location>
        <begin position="110"/>
        <end position="128"/>
    </location>
</feature>
<feature type="compositionally biased region" description="Polar residues" evidence="2">
    <location>
        <begin position="138"/>
        <end position="153"/>
    </location>
</feature>
<comment type="caution">
    <text evidence="3">The sequence shown here is derived from an EMBL/GenBank/DDBJ whole genome shotgun (WGS) entry which is preliminary data.</text>
</comment>
<dbReference type="OrthoDB" id="2555519at2759"/>
<proteinExistence type="predicted"/>
<feature type="region of interest" description="Disordered" evidence="2">
    <location>
        <begin position="1"/>
        <end position="166"/>
    </location>
</feature>
<feature type="compositionally biased region" description="Basic and acidic residues" evidence="2">
    <location>
        <begin position="409"/>
        <end position="418"/>
    </location>
</feature>
<organism evidence="3 4">
    <name type="scientific">Actinomortierella ambigua</name>
    <dbReference type="NCBI Taxonomy" id="1343610"/>
    <lineage>
        <taxon>Eukaryota</taxon>
        <taxon>Fungi</taxon>
        <taxon>Fungi incertae sedis</taxon>
        <taxon>Mucoromycota</taxon>
        <taxon>Mortierellomycotina</taxon>
        <taxon>Mortierellomycetes</taxon>
        <taxon>Mortierellales</taxon>
        <taxon>Mortierellaceae</taxon>
        <taxon>Actinomortierella</taxon>
    </lineage>
</organism>
<feature type="region of interest" description="Disordered" evidence="2">
    <location>
        <begin position="291"/>
        <end position="318"/>
    </location>
</feature>
<evidence type="ECO:0000313" key="3">
    <source>
        <dbReference type="EMBL" id="KAG0270587.1"/>
    </source>
</evidence>
<reference evidence="3" key="1">
    <citation type="journal article" date="2020" name="Fungal Divers.">
        <title>Resolving the Mortierellaceae phylogeny through synthesis of multi-gene phylogenetics and phylogenomics.</title>
        <authorList>
            <person name="Vandepol N."/>
            <person name="Liber J."/>
            <person name="Desiro A."/>
            <person name="Na H."/>
            <person name="Kennedy M."/>
            <person name="Barry K."/>
            <person name="Grigoriev I.V."/>
            <person name="Miller A.N."/>
            <person name="O'Donnell K."/>
            <person name="Stajich J.E."/>
            <person name="Bonito G."/>
        </authorList>
    </citation>
    <scope>NUCLEOTIDE SEQUENCE</scope>
    <source>
        <strain evidence="3">BC1065</strain>
    </source>
</reference>
<keyword evidence="1" id="KW-0175">Coiled coil</keyword>
<keyword evidence="4" id="KW-1185">Reference proteome</keyword>
<feature type="compositionally biased region" description="Low complexity" evidence="2">
    <location>
        <begin position="60"/>
        <end position="102"/>
    </location>
</feature>
<feature type="compositionally biased region" description="Polar residues" evidence="2">
    <location>
        <begin position="1"/>
        <end position="25"/>
    </location>
</feature>
<name>A0A9P6UDC3_9FUNG</name>
<feature type="compositionally biased region" description="Low complexity" evidence="2">
    <location>
        <begin position="570"/>
        <end position="604"/>
    </location>
</feature>
<dbReference type="AlphaFoldDB" id="A0A9P6UDC3"/>
<protein>
    <submittedName>
        <fullName evidence="3">Uncharacterized protein</fullName>
    </submittedName>
</protein>
<feature type="region of interest" description="Disordered" evidence="2">
    <location>
        <begin position="369"/>
        <end position="418"/>
    </location>
</feature>
<feature type="compositionally biased region" description="Low complexity" evidence="2">
    <location>
        <begin position="396"/>
        <end position="408"/>
    </location>
</feature>
<feature type="region of interest" description="Disordered" evidence="2">
    <location>
        <begin position="535"/>
        <end position="650"/>
    </location>
</feature>
<evidence type="ECO:0000313" key="4">
    <source>
        <dbReference type="Proteomes" id="UP000807716"/>
    </source>
</evidence>
<feature type="compositionally biased region" description="Polar residues" evidence="2">
    <location>
        <begin position="370"/>
        <end position="393"/>
    </location>
</feature>
<evidence type="ECO:0000256" key="2">
    <source>
        <dbReference type="SAM" id="MobiDB-lite"/>
    </source>
</evidence>
<accession>A0A9P6UDC3</accession>
<dbReference type="EMBL" id="JAAAJB010000003">
    <property type="protein sequence ID" value="KAG0270587.1"/>
    <property type="molecule type" value="Genomic_DNA"/>
</dbReference>